<gene>
    <name evidence="2" type="ORF">PCOR1329_LOCUS14799</name>
</gene>
<evidence type="ECO:0008006" key="4">
    <source>
        <dbReference type="Google" id="ProtNLM"/>
    </source>
</evidence>
<dbReference type="EMBL" id="CAUYUJ010004446">
    <property type="protein sequence ID" value="CAK0809577.1"/>
    <property type="molecule type" value="Genomic_DNA"/>
</dbReference>
<dbReference type="SUPFAM" id="SSF56672">
    <property type="entry name" value="DNA/RNA polymerases"/>
    <property type="match status" value="1"/>
</dbReference>
<keyword evidence="3" id="KW-1185">Reference proteome</keyword>
<sequence length="2196" mass="238072">MVAPPADVRPWAWVLYAGERRWHQRRIWGQVEDPPTGPQTRLLLISSTPDHDVYEEDSSRDSADILGVRFVDARRDRGGLDAGLLYGFRRRLTVNEETAVMAAVIQVADETYLARETAGGRAAVLPAGGALRAFDFGLRGAGAGQQLVGADGGAAGGNAEGAAALAAAAPVAVGGPGPFAAPAAPEWVMTETTAAGDRGTVVALNGTERLGGDVGIMKTDKGWIDIRRVSLSLSLYAGAEAGLDARLLGISLQSDGHRPRIQFRDAVAKFEQTPLPGWPLEGPRSAAWCFVFIDRRRGGPLEHFTQFKSQYHLTNDDYGVAHYESIMRMIDFLACWDQVNLPDLVGVEVAMRQAQLYEYAYAMEVHRELEDAVRRFGGPPLDLDGPGALAELRVSQAHHGEGVAIAPVGFDNFDRISLPAATTSPQTLEHLAGDVGRKIADRLQDLLLPREQGLDRIRTEGPRRLYVDPNLRNPKLYQRVLQRLVDSNLVSFQLDCECSVGLFFVHKKNGDLRMILDGRCSSLRFAEADKVELASGGAVSQIAVDGDDPIAVAGVDIADAFYNILLPPWLQKYFGLPPVRAGDFNLSHVGEGTPVLPSQKVVPCFRCPPMGWSVSLWICQTLNEHISSLVPGISTHNLLVDRRPAPSLSNDFIHTEYVDNFVSLSRSMERAGDIARAVGRELNRVGLPTHEDFARDQVVELLSFNERWRFGRDNEKSMPPRAFDIGMWEDETEETKASPGFAEPHHVLKASHGLLFEEPIKVFPKPPEAKFSTTVLTQLRVIDLALQLRLIAQPLGMPGAAALVQVAGGLPRGRGGPRTSVAVASSRRRPASASATSLAVRARVESDRRAARRLQRRQGYSRDIVPKPGASHSFLEQESVSAATRRDYQRRAHDFYLWAEHSRLETVTEEQLDETLVIYFHEQFLEGGESTDAWKLFASLAFEGRHLGLKYSSLPRATRAARGWRKLAPPRSRLPLPWAACCLVIRQLIQAGQRVLAELTAVAFALYLRNSPLFPVSHSEWNAKFAAAARDSGLQPLLPLTLHQLRHGGASHELLVRAHTQDEASASGIREIARAGFHAGASWALLPSCPAAPPCPPYPPCPACFCTCGEGGGPVCDAVADAVAGALREAVEGCVGGGAAIGLVLLALLAGFAVVRYAGDDLWHERILLYPAASETAGAGLPGACWVVYTPDRDMYIEELEGGSPDDSPVEWLEMPRDLRLPSGLGRAYRFEESPTEEVMKGLYRRAFSAAHADAEARGVQLETPVAVRTAAGRDVAVHEALGANFFGGRRMTGKRPPLGLDLGGDHGGHPGTAAAAAEGIGDSGAPGPAVEGTSTPRSSGRVWRAAEADELCRIALGDELGPPAQSLGGKGLYLAAPGRAAVVHLTGLDQDSFAMSLRSGEGHPLSAGAGNGGGGDARTLTVKSGPRGRGREWREVVDACEEEPFGDFPVAGPGSAWWCLDFLRRRHTPTDHHLMFKTTARLQSEQWGVQEHEQLMKYIELAGTYDQLDLSNCAFAEAIFRRAQTIEWSYHDRLREADSASSKDKMSPEEFSAFSGFSKAGDLLMVAPTLLEFVKGQVEKDAAIMKNIRKAREERELRRKALRELRGAGVYEDIDSPVVSFDDSLVSLPEAGNVPVPLGELVAGVGDLDVEASIHEQLLPRKDAESNLSEAPRQPYMDAVLRAQPHAYAGLVRRLQAAGMVTFSAAPRERCGLFFVRKKSGKQRMVIDCRRANCWFKRPSTVALATGSALGELAVPEGEQLYVGHVDICDAFYHFGLPEAFRDYFALPAVKAGDVGLSVLGGRSLAPGSRVWPVLAVLPMGWSHALYWCQTIHRGIVSSIPALLDVPFIADKSVAPPVQPLAMTIYVDNFLALGTDPEAVSRAVKLVNAALTSRGKLQVSWSSKVMCTDASFWGFGLVCKDLDKDLVGSMGCFSERWRFLGDNKVLSRAWAAGSDDDGIMTKPLESSKDFQQFVGDEEANNEARTRAAVPAGCLVSGTLPTDLREGCGTLVTLVLETARLERRQAAAQAEEARSVLRIRSVPPSRATSAQSLRRPLCVALAGSPPLFKAQATPAVDVVEWRKLARGGAKLAEAETLDVPQLSTVRTQTVTSRFQQVGAEVNDWLAEQGLHTQPTLSLDGQRGIPLAPEAAAELDGRLAGRMLGQYLEGVESRPCETAEFDENPVLDRRSVLREVL</sequence>
<feature type="region of interest" description="Disordered" evidence="1">
    <location>
        <begin position="1299"/>
        <end position="1343"/>
    </location>
</feature>
<feature type="compositionally biased region" description="Low complexity" evidence="1">
    <location>
        <begin position="1312"/>
        <end position="1326"/>
    </location>
</feature>
<evidence type="ECO:0000313" key="2">
    <source>
        <dbReference type="EMBL" id="CAK0809577.1"/>
    </source>
</evidence>
<dbReference type="InterPro" id="IPR043502">
    <property type="entry name" value="DNA/RNA_pol_sf"/>
</dbReference>
<dbReference type="Proteomes" id="UP001189429">
    <property type="component" value="Unassembled WGS sequence"/>
</dbReference>
<name>A0ABN9QTI3_9DINO</name>
<evidence type="ECO:0000256" key="1">
    <source>
        <dbReference type="SAM" id="MobiDB-lite"/>
    </source>
</evidence>
<protein>
    <recommendedName>
        <fullName evidence="4">Reverse transcriptase domain-containing protein</fullName>
    </recommendedName>
</protein>
<accession>A0ABN9QTI3</accession>
<evidence type="ECO:0000313" key="3">
    <source>
        <dbReference type="Proteomes" id="UP001189429"/>
    </source>
</evidence>
<proteinExistence type="predicted"/>
<organism evidence="2 3">
    <name type="scientific">Prorocentrum cordatum</name>
    <dbReference type="NCBI Taxonomy" id="2364126"/>
    <lineage>
        <taxon>Eukaryota</taxon>
        <taxon>Sar</taxon>
        <taxon>Alveolata</taxon>
        <taxon>Dinophyceae</taxon>
        <taxon>Prorocentrales</taxon>
        <taxon>Prorocentraceae</taxon>
        <taxon>Prorocentrum</taxon>
    </lineage>
</organism>
<feature type="region of interest" description="Disordered" evidence="1">
    <location>
        <begin position="1406"/>
        <end position="1429"/>
    </location>
</feature>
<reference evidence="2" key="1">
    <citation type="submission" date="2023-10" db="EMBL/GenBank/DDBJ databases">
        <authorList>
            <person name="Chen Y."/>
            <person name="Shah S."/>
            <person name="Dougan E. K."/>
            <person name="Thang M."/>
            <person name="Chan C."/>
        </authorList>
    </citation>
    <scope>NUCLEOTIDE SEQUENCE [LARGE SCALE GENOMIC DNA]</scope>
</reference>
<comment type="caution">
    <text evidence="2">The sequence shown here is derived from an EMBL/GenBank/DDBJ whole genome shotgun (WGS) entry which is preliminary data.</text>
</comment>